<protein>
    <submittedName>
        <fullName evidence="1">Uncharacterized protein</fullName>
    </submittedName>
</protein>
<proteinExistence type="predicted"/>
<dbReference type="EMBL" id="JAQOWY010000677">
    <property type="protein sequence ID" value="KAK1839410.1"/>
    <property type="molecule type" value="Genomic_DNA"/>
</dbReference>
<evidence type="ECO:0000313" key="2">
    <source>
        <dbReference type="Proteomes" id="UP001243330"/>
    </source>
</evidence>
<gene>
    <name evidence="1" type="ORF">CCHR01_17968</name>
</gene>
<name>A0AAD9A2J7_9PEZI</name>
<evidence type="ECO:0000313" key="1">
    <source>
        <dbReference type="EMBL" id="KAK1839410.1"/>
    </source>
</evidence>
<dbReference type="AlphaFoldDB" id="A0AAD9A2J7"/>
<dbReference type="Proteomes" id="UP001243330">
    <property type="component" value="Unassembled WGS sequence"/>
</dbReference>
<sequence>MRDDSVRATCVDTDSITLASNSPAKPCQPMETALLLVQLDTGEISRGSLLMNPAQRLPAAYDTMRPHNVNDISADLVYVLVVGRDVLGA</sequence>
<keyword evidence="2" id="KW-1185">Reference proteome</keyword>
<comment type="caution">
    <text evidence="1">The sequence shown here is derived from an EMBL/GenBank/DDBJ whole genome shotgun (WGS) entry which is preliminary data.</text>
</comment>
<reference evidence="1" key="1">
    <citation type="submission" date="2023-01" db="EMBL/GenBank/DDBJ databases">
        <title>Colletotrichum chrysophilum M932 genome sequence.</title>
        <authorList>
            <person name="Baroncelli R."/>
        </authorList>
    </citation>
    <scope>NUCLEOTIDE SEQUENCE</scope>
    <source>
        <strain evidence="1">M932</strain>
    </source>
</reference>
<organism evidence="1 2">
    <name type="scientific">Colletotrichum chrysophilum</name>
    <dbReference type="NCBI Taxonomy" id="1836956"/>
    <lineage>
        <taxon>Eukaryota</taxon>
        <taxon>Fungi</taxon>
        <taxon>Dikarya</taxon>
        <taxon>Ascomycota</taxon>
        <taxon>Pezizomycotina</taxon>
        <taxon>Sordariomycetes</taxon>
        <taxon>Hypocreomycetidae</taxon>
        <taxon>Glomerellales</taxon>
        <taxon>Glomerellaceae</taxon>
        <taxon>Colletotrichum</taxon>
        <taxon>Colletotrichum gloeosporioides species complex</taxon>
    </lineage>
</organism>
<accession>A0AAD9A2J7</accession>